<organism>
    <name type="scientific">Serpula lacrymans var. lacrymans (strain S7.9)</name>
    <name type="common">Dry rot fungus</name>
    <dbReference type="NCBI Taxonomy" id="578457"/>
    <lineage>
        <taxon>Eukaryota</taxon>
        <taxon>Fungi</taxon>
        <taxon>Dikarya</taxon>
        <taxon>Basidiomycota</taxon>
        <taxon>Agaricomycotina</taxon>
        <taxon>Agaricomycetes</taxon>
        <taxon>Agaricomycetidae</taxon>
        <taxon>Boletales</taxon>
        <taxon>Coniophorineae</taxon>
        <taxon>Serpulaceae</taxon>
        <taxon>Serpula</taxon>
    </lineage>
</organism>
<accession>F8P5N6</accession>
<keyword evidence="1" id="KW-0812">Transmembrane</keyword>
<feature type="transmembrane region" description="Helical" evidence="1">
    <location>
        <begin position="12"/>
        <end position="30"/>
    </location>
</feature>
<protein>
    <submittedName>
        <fullName evidence="2">Uncharacterized protein</fullName>
    </submittedName>
</protein>
<dbReference type="OrthoDB" id="2548432at2759"/>
<dbReference type="GeneID" id="18820565"/>
<dbReference type="AlphaFoldDB" id="F8P5N6"/>
<keyword evidence="1" id="KW-0472">Membrane</keyword>
<dbReference type="HOGENOM" id="CLU_1251335_0_0_1"/>
<dbReference type="EMBL" id="GL945438">
    <property type="protein sequence ID" value="EGO21923.1"/>
    <property type="molecule type" value="Genomic_DNA"/>
</dbReference>
<proteinExistence type="predicted"/>
<feature type="transmembrane region" description="Helical" evidence="1">
    <location>
        <begin position="42"/>
        <end position="60"/>
    </location>
</feature>
<dbReference type="Proteomes" id="UP000008064">
    <property type="component" value="Unassembled WGS sequence"/>
</dbReference>
<gene>
    <name evidence="2" type="ORF">SERLADRAFT_474979</name>
</gene>
<dbReference type="RefSeq" id="XP_007321709.1">
    <property type="nucleotide sequence ID" value="XM_007321647.1"/>
</dbReference>
<keyword evidence="1" id="KW-1133">Transmembrane helix</keyword>
<evidence type="ECO:0000256" key="1">
    <source>
        <dbReference type="SAM" id="Phobius"/>
    </source>
</evidence>
<dbReference type="KEGG" id="sla:SERLADRAFT_474979"/>
<reference evidence="2" key="1">
    <citation type="submission" date="2011-04" db="EMBL/GenBank/DDBJ databases">
        <title>Evolution of plant cell wall degrading machinery underlies the functional diversity of forest fungi.</title>
        <authorList>
            <consortium name="US DOE Joint Genome Institute (JGI-PGF)"/>
            <person name="Eastwood D.C."/>
            <person name="Floudas D."/>
            <person name="Binder M."/>
            <person name="Majcherczyk A."/>
            <person name="Schneider P."/>
            <person name="Aerts A."/>
            <person name="Asiegbu F.O."/>
            <person name="Baker S.E."/>
            <person name="Barry K."/>
            <person name="Bendiksby M."/>
            <person name="Blumentritt M."/>
            <person name="Coutinho P.M."/>
            <person name="Cullen D."/>
            <person name="Cullen D."/>
            <person name="Gathman A."/>
            <person name="Goodell B."/>
            <person name="Henrissat B."/>
            <person name="Ihrmark K."/>
            <person name="Kauserud H."/>
            <person name="Kohler A."/>
            <person name="LaButti K."/>
            <person name="Lapidus A."/>
            <person name="Lavin J.L."/>
            <person name="Lee Y.-H."/>
            <person name="Lindquist E."/>
            <person name="Lilly W."/>
            <person name="Lucas S."/>
            <person name="Morin E."/>
            <person name="Murat C."/>
            <person name="Oguiza J.A."/>
            <person name="Park J."/>
            <person name="Pisabarro A.G."/>
            <person name="Riley R."/>
            <person name="Rosling A."/>
            <person name="Salamov A."/>
            <person name="Schmidt O."/>
            <person name="Schmutz J."/>
            <person name="Skrede I."/>
            <person name="Stenlid J."/>
            <person name="Wiebenga A."/>
            <person name="Xie X."/>
            <person name="Kues U."/>
            <person name="Hibbett D.S."/>
            <person name="Hoffmeister D."/>
            <person name="Hogberg N."/>
            <person name="Martin F."/>
            <person name="Grigoriev I.V."/>
            <person name="Watkinson S.C."/>
        </authorList>
    </citation>
    <scope>NUCLEOTIDE SEQUENCE</scope>
    <source>
        <strain evidence="2">S7.9</strain>
    </source>
</reference>
<name>F8P5N6_SERL9</name>
<evidence type="ECO:0000313" key="2">
    <source>
        <dbReference type="EMBL" id="EGO21923.1"/>
    </source>
</evidence>
<feature type="transmembrane region" description="Helical" evidence="1">
    <location>
        <begin position="80"/>
        <end position="104"/>
    </location>
</feature>
<feature type="transmembrane region" description="Helical" evidence="1">
    <location>
        <begin position="110"/>
        <end position="135"/>
    </location>
</feature>
<sequence length="221" mass="24529">MVIRIINIAFFLHNYISALKGVAISLLAAETLRNSWRIKLEWILQCVNNLFVSFMFLRRLQRYAVSGQGDSGIGKHFRGLFLIALSNFVFPVVLNIIQLSLIFISKSSFSQIALIYLVNNFITIFGVVFATLWISGRHMKEQSSRGAVLPIVSSGFVTVHDRRDTGAFFVASSQTRMSSNNTQTSFANDPYDIGKVNSIGTSSSSVPMEITVNVSTECNSV</sequence>